<dbReference type="SUPFAM" id="SSF55021">
    <property type="entry name" value="ACT-like"/>
    <property type="match status" value="2"/>
</dbReference>
<keyword evidence="9 16" id="KW-0547">Nucleotide-binding</keyword>
<evidence type="ECO:0000313" key="21">
    <source>
        <dbReference type="Proteomes" id="UP000217083"/>
    </source>
</evidence>
<dbReference type="InterPro" id="IPR001341">
    <property type="entry name" value="Asp_kinase"/>
</dbReference>
<dbReference type="AlphaFoldDB" id="A0A263BW12"/>
<dbReference type="InterPro" id="IPR036393">
    <property type="entry name" value="AceGlu_kinase-like_sf"/>
</dbReference>
<dbReference type="InterPro" id="IPR002912">
    <property type="entry name" value="ACT_dom"/>
</dbReference>
<dbReference type="Gene3D" id="3.40.1160.10">
    <property type="entry name" value="Acetylglutamate kinase-like"/>
    <property type="match status" value="1"/>
</dbReference>
<dbReference type="PANTHER" id="PTHR21499">
    <property type="entry name" value="ASPARTATE KINASE"/>
    <property type="match status" value="1"/>
</dbReference>
<dbReference type="SUPFAM" id="SSF53633">
    <property type="entry name" value="Carbamate kinase-like"/>
    <property type="match status" value="1"/>
</dbReference>
<evidence type="ECO:0000256" key="2">
    <source>
        <dbReference type="ARBA" id="ARBA00004766"/>
    </source>
</evidence>
<dbReference type="Pfam" id="PF22468">
    <property type="entry name" value="ACT_9"/>
    <property type="match status" value="1"/>
</dbReference>
<evidence type="ECO:0000256" key="5">
    <source>
        <dbReference type="ARBA" id="ARBA00010122"/>
    </source>
</evidence>
<comment type="caution">
    <text evidence="20">The sequence shown here is derived from an EMBL/GenBank/DDBJ whole genome shotgun (WGS) entry which is preliminary data.</text>
</comment>
<dbReference type="PROSITE" id="PS51671">
    <property type="entry name" value="ACT"/>
    <property type="match status" value="1"/>
</dbReference>
<dbReference type="NCBIfam" id="TIGR00656">
    <property type="entry name" value="asp_kin_monofn"/>
    <property type="match status" value="1"/>
</dbReference>
<dbReference type="EMBL" id="NPIA01000002">
    <property type="protein sequence ID" value="OZM57905.1"/>
    <property type="molecule type" value="Genomic_DNA"/>
</dbReference>
<comment type="pathway">
    <text evidence="3 18">Amino-acid biosynthesis; L-methionine biosynthesis via de novo pathway; L-homoserine from L-aspartate: step 1/3.</text>
</comment>
<keyword evidence="11 16" id="KW-0067">ATP-binding</keyword>
<comment type="similarity">
    <text evidence="5 17">Belongs to the aspartokinase family.</text>
</comment>
<evidence type="ECO:0000256" key="6">
    <source>
        <dbReference type="ARBA" id="ARBA00022605"/>
    </source>
</evidence>
<feature type="binding site" evidence="16">
    <location>
        <begin position="7"/>
        <end position="10"/>
    </location>
    <ligand>
        <name>ATP</name>
        <dbReference type="ChEBI" id="CHEBI:30616"/>
    </ligand>
</feature>
<comment type="pathway">
    <text evidence="4 18">Amino-acid biosynthesis; L-threonine biosynthesis; L-threonine from L-aspartate: step 1/5.</text>
</comment>
<dbReference type="PIRSF" id="PIRSF000726">
    <property type="entry name" value="Asp_kin"/>
    <property type="match status" value="1"/>
</dbReference>
<gene>
    <name evidence="20" type="ORF">CIB95_05995</name>
</gene>
<dbReference type="InterPro" id="IPR041740">
    <property type="entry name" value="AKii-LysC-BS"/>
</dbReference>
<evidence type="ECO:0000256" key="16">
    <source>
        <dbReference type="PIRSR" id="PIRSR000726-1"/>
    </source>
</evidence>
<comment type="pathway">
    <text evidence="2 18">Amino-acid biosynthesis; L-lysine biosynthesis via DAP pathway; (S)-tetrahydrodipicolinate from L-aspartate: step 1/4.</text>
</comment>
<keyword evidence="8" id="KW-0677">Repeat</keyword>
<dbReference type="CDD" id="cd04913">
    <property type="entry name" value="ACT_AKii-LysC-BS-like_1"/>
    <property type="match status" value="1"/>
</dbReference>
<proteinExistence type="inferred from homology"/>
<dbReference type="GO" id="GO:0004072">
    <property type="term" value="F:aspartate kinase activity"/>
    <property type="evidence" value="ECO:0007669"/>
    <property type="project" value="UniProtKB-EC"/>
</dbReference>
<reference evidence="20 21" key="2">
    <citation type="submission" date="2017-09" db="EMBL/GenBank/DDBJ databases">
        <title>Bacillus patelloidae sp. nov., isolated from the intestinal tract of a marine limpet.</title>
        <authorList>
            <person name="Liu R."/>
            <person name="Dong C."/>
            <person name="Shao Z."/>
        </authorList>
    </citation>
    <scope>NUCLEOTIDE SEQUENCE [LARGE SCALE GENOMIC DNA]</scope>
    <source>
        <strain evidence="20 21">SA5d-4</strain>
    </source>
</reference>
<dbReference type="NCBIfam" id="TIGR00657">
    <property type="entry name" value="asp_kinases"/>
    <property type="match status" value="1"/>
</dbReference>
<evidence type="ECO:0000256" key="8">
    <source>
        <dbReference type="ARBA" id="ARBA00022737"/>
    </source>
</evidence>
<accession>A0A263BW12</accession>
<dbReference type="NCBIfam" id="NF005155">
    <property type="entry name" value="PRK06635.1-4"/>
    <property type="match status" value="1"/>
</dbReference>
<dbReference type="PANTHER" id="PTHR21499:SF68">
    <property type="entry name" value="ASPARTOKINASE 2"/>
    <property type="match status" value="1"/>
</dbReference>
<evidence type="ECO:0000313" key="20">
    <source>
        <dbReference type="EMBL" id="OZM57905.1"/>
    </source>
</evidence>
<dbReference type="EC" id="2.7.2.4" evidence="17"/>
<dbReference type="GO" id="GO:0009090">
    <property type="term" value="P:homoserine biosynthetic process"/>
    <property type="evidence" value="ECO:0007669"/>
    <property type="project" value="TreeGrafter"/>
</dbReference>
<protein>
    <recommendedName>
        <fullName evidence="17">Aspartokinase</fullName>
        <ecNumber evidence="17">2.7.2.4</ecNumber>
    </recommendedName>
</protein>
<keyword evidence="6 18" id="KW-0028">Amino-acid biosynthesis</keyword>
<evidence type="ECO:0000259" key="19">
    <source>
        <dbReference type="PROSITE" id="PS51671"/>
    </source>
</evidence>
<name>A0A263BW12_9BACI</name>
<keyword evidence="12" id="KW-0220">Diaminopimelate biosynthesis</keyword>
<dbReference type="FunFam" id="3.30.2130.10:FF:000001">
    <property type="entry name" value="Bifunctional aspartokinase/homoserine dehydrogenase"/>
    <property type="match status" value="1"/>
</dbReference>
<keyword evidence="13" id="KW-0457">Lysine biosynthesis</keyword>
<dbReference type="Pfam" id="PF00696">
    <property type="entry name" value="AA_kinase"/>
    <property type="match status" value="1"/>
</dbReference>
<evidence type="ECO:0000256" key="3">
    <source>
        <dbReference type="ARBA" id="ARBA00004986"/>
    </source>
</evidence>
<dbReference type="UniPathway" id="UPA00034">
    <property type="reaction ID" value="UER00015"/>
</dbReference>
<dbReference type="InterPro" id="IPR045865">
    <property type="entry name" value="ACT-like_dom_sf"/>
</dbReference>
<dbReference type="PROSITE" id="PS00324">
    <property type="entry name" value="ASPARTOKINASE"/>
    <property type="match status" value="1"/>
</dbReference>
<reference evidence="21" key="1">
    <citation type="submission" date="2017-08" db="EMBL/GenBank/DDBJ databases">
        <authorList>
            <person name="Huang Z."/>
        </authorList>
    </citation>
    <scope>NUCLEOTIDE SEQUENCE [LARGE SCALE GENOMIC DNA]</scope>
    <source>
        <strain evidence="21">SA5d-4</strain>
    </source>
</reference>
<dbReference type="Proteomes" id="UP000217083">
    <property type="component" value="Unassembled WGS sequence"/>
</dbReference>
<comment type="subunit">
    <text evidence="15">Tetramer consisting of 2 isoforms Alpha (catalytic and regulation) and of a homodimer of 2 isoforms Beta (regulation).</text>
</comment>
<keyword evidence="21" id="KW-1185">Reference proteome</keyword>
<dbReference type="InterPro" id="IPR018042">
    <property type="entry name" value="Aspartate_kinase_CS"/>
</dbReference>
<feature type="domain" description="ACT" evidence="19">
    <location>
        <begin position="264"/>
        <end position="338"/>
    </location>
</feature>
<feature type="binding site" evidence="16">
    <location>
        <begin position="173"/>
        <end position="174"/>
    </location>
    <ligand>
        <name>ATP</name>
        <dbReference type="ChEBI" id="CHEBI:30616"/>
    </ligand>
</feature>
<keyword evidence="7 17" id="KW-0808">Transferase</keyword>
<dbReference type="GO" id="GO:0005524">
    <property type="term" value="F:ATP binding"/>
    <property type="evidence" value="ECO:0007669"/>
    <property type="project" value="UniProtKB-KW"/>
</dbReference>
<evidence type="ECO:0000256" key="18">
    <source>
        <dbReference type="RuleBase" id="RU004249"/>
    </source>
</evidence>
<dbReference type="CDD" id="cd04923">
    <property type="entry name" value="ACT_AK-LysC-DapG-like_2"/>
    <property type="match status" value="1"/>
</dbReference>
<evidence type="ECO:0000256" key="10">
    <source>
        <dbReference type="ARBA" id="ARBA00022777"/>
    </source>
</evidence>
<dbReference type="CDD" id="cd04261">
    <property type="entry name" value="AAK_AKii-LysC-BS"/>
    <property type="match status" value="1"/>
</dbReference>
<comment type="catalytic activity">
    <reaction evidence="14 17">
        <text>L-aspartate + ATP = 4-phospho-L-aspartate + ADP</text>
        <dbReference type="Rhea" id="RHEA:23776"/>
        <dbReference type="ChEBI" id="CHEBI:29991"/>
        <dbReference type="ChEBI" id="CHEBI:30616"/>
        <dbReference type="ChEBI" id="CHEBI:57535"/>
        <dbReference type="ChEBI" id="CHEBI:456216"/>
        <dbReference type="EC" id="2.7.2.4"/>
    </reaction>
</comment>
<evidence type="ECO:0000256" key="11">
    <source>
        <dbReference type="ARBA" id="ARBA00022840"/>
    </source>
</evidence>
<dbReference type="UniPathway" id="UPA00050">
    <property type="reaction ID" value="UER00461"/>
</dbReference>
<evidence type="ECO:0000256" key="9">
    <source>
        <dbReference type="ARBA" id="ARBA00022741"/>
    </source>
</evidence>
<feature type="binding site" evidence="16">
    <location>
        <position position="47"/>
    </location>
    <ligand>
        <name>substrate</name>
    </ligand>
</feature>
<dbReference type="GO" id="GO:0009088">
    <property type="term" value="P:threonine biosynthetic process"/>
    <property type="evidence" value="ECO:0007669"/>
    <property type="project" value="UniProtKB-UniPathway"/>
</dbReference>
<dbReference type="GO" id="GO:0009089">
    <property type="term" value="P:lysine biosynthetic process via diaminopimelate"/>
    <property type="evidence" value="ECO:0007669"/>
    <property type="project" value="UniProtKB-UniPathway"/>
</dbReference>
<evidence type="ECO:0000256" key="15">
    <source>
        <dbReference type="ARBA" id="ARBA00063835"/>
    </source>
</evidence>
<comment type="function">
    <text evidence="1">Catalyzes the phosphorylation of the beta-carboxyl group of aspartic acid with ATP to yield 4-phospho-L-aspartate, which is involved in the branched biosynthetic pathway leading to the biosynthesis of amino acids threonine, isoleucine and methionine.</text>
</comment>
<organism evidence="20 21">
    <name type="scientific">Lottiidibacillus patelloidae</name>
    <dbReference type="NCBI Taxonomy" id="2670334"/>
    <lineage>
        <taxon>Bacteria</taxon>
        <taxon>Bacillati</taxon>
        <taxon>Bacillota</taxon>
        <taxon>Bacilli</taxon>
        <taxon>Bacillales</taxon>
        <taxon>Bacillaceae</taxon>
        <taxon>Lottiidibacillus</taxon>
    </lineage>
</organism>
<dbReference type="UniPathway" id="UPA00051">
    <property type="reaction ID" value="UER00462"/>
</dbReference>
<feature type="binding site" evidence="16">
    <location>
        <position position="184"/>
    </location>
    <ligand>
        <name>ATP</name>
        <dbReference type="ChEBI" id="CHEBI:30616"/>
    </ligand>
</feature>
<evidence type="ECO:0000256" key="17">
    <source>
        <dbReference type="RuleBase" id="RU003448"/>
    </source>
</evidence>
<dbReference type="NCBIfam" id="NF005154">
    <property type="entry name" value="PRK06635.1-2"/>
    <property type="match status" value="1"/>
</dbReference>
<evidence type="ECO:0000256" key="13">
    <source>
        <dbReference type="ARBA" id="ARBA00023154"/>
    </source>
</evidence>
<dbReference type="InterPro" id="IPR001048">
    <property type="entry name" value="Asp/Glu/Uridylate_kinase"/>
</dbReference>
<keyword evidence="10 17" id="KW-0418">Kinase</keyword>
<dbReference type="InterPro" id="IPR005260">
    <property type="entry name" value="Asp_kin_monofn"/>
</dbReference>
<dbReference type="RefSeq" id="WP_094923190.1">
    <property type="nucleotide sequence ID" value="NZ_NPIA01000002.1"/>
</dbReference>
<dbReference type="GO" id="GO:0019877">
    <property type="term" value="P:diaminopimelate biosynthetic process"/>
    <property type="evidence" value="ECO:0007669"/>
    <property type="project" value="UniProtKB-KW"/>
</dbReference>
<sequence>MSLIVQKFGGTSVGSVERIKHVANLLKETVENGNQVVVVVSAMGKTTNQLVSLANEICEEPQKRDLDMLVTTGEQVTISLLSIALANIGVEAVSLTGWQAGIKAEEQFGNARITSIDTKRITENLEKGKIVIVAGFQGVTVNDEIVTLGRGGSDTSAVALAAALKAEKCDIFTDVTGVFTTDPRIVGGARKLPAISYDEMLELANLGAGVLHPRAVEFAKNYNITLEVRSSFKSEAGTIVMEGVEMERNLIVRGIAFEEEVSKITIHQLPNEKNALGNVFTVLANNGINVDIIIQNVNDQDTTNLSFSTHANEVNHAINILKQYQEELGFTTITSETDLAKVSIVGSGMISNHGVAAQMFRELASEGIFVKMVTTSEIKVSTVIDREDMEKAVHKLHDVFQLAEVVKTES</sequence>
<feature type="binding site" evidence="16">
    <location>
        <position position="74"/>
    </location>
    <ligand>
        <name>substrate</name>
    </ligand>
</feature>
<dbReference type="NCBIfam" id="NF005156">
    <property type="entry name" value="PRK06635.1-5"/>
    <property type="match status" value="1"/>
</dbReference>
<evidence type="ECO:0000256" key="7">
    <source>
        <dbReference type="ARBA" id="ARBA00022679"/>
    </source>
</evidence>
<evidence type="ECO:0000256" key="14">
    <source>
        <dbReference type="ARBA" id="ARBA00047872"/>
    </source>
</evidence>
<dbReference type="GO" id="GO:0005829">
    <property type="term" value="C:cytosol"/>
    <property type="evidence" value="ECO:0007669"/>
    <property type="project" value="TreeGrafter"/>
</dbReference>
<dbReference type="InterPro" id="IPR054352">
    <property type="entry name" value="ACT_Aspartokinase"/>
</dbReference>
<evidence type="ECO:0000256" key="12">
    <source>
        <dbReference type="ARBA" id="ARBA00022915"/>
    </source>
</evidence>
<evidence type="ECO:0000256" key="4">
    <source>
        <dbReference type="ARBA" id="ARBA00005139"/>
    </source>
</evidence>
<evidence type="ECO:0000256" key="1">
    <source>
        <dbReference type="ARBA" id="ARBA00003121"/>
    </source>
</evidence>
<dbReference type="Gene3D" id="3.30.2130.10">
    <property type="entry name" value="VC0802-like"/>
    <property type="match status" value="1"/>
</dbReference>
<dbReference type="FunFam" id="3.40.1160.10:FF:000002">
    <property type="entry name" value="Aspartokinase"/>
    <property type="match status" value="1"/>
</dbReference>